<reference evidence="2 3" key="1">
    <citation type="journal article" date="2011" name="Front. Microbiol.">
        <title>Genomic signatures of strain selection and enhancement in Bacillus atrophaeus var. globigii, a historical biowarfare simulant.</title>
        <authorList>
            <person name="Gibbons H.S."/>
            <person name="Broomall S.M."/>
            <person name="McNew L.A."/>
            <person name="Daligault H."/>
            <person name="Chapman C."/>
            <person name="Bruce D."/>
            <person name="Karavis M."/>
            <person name="Krepps M."/>
            <person name="McGregor P.A."/>
            <person name="Hong C."/>
            <person name="Park K.H."/>
            <person name="Akmal A."/>
            <person name="Feldman A."/>
            <person name="Lin J.S."/>
            <person name="Chang W.E."/>
            <person name="Higgs B.W."/>
            <person name="Demirev P."/>
            <person name="Lindquist J."/>
            <person name="Liem A."/>
            <person name="Fochler E."/>
            <person name="Read T.D."/>
            <person name="Tapia R."/>
            <person name="Johnson S."/>
            <person name="Bishop-Lilly K.A."/>
            <person name="Detter C."/>
            <person name="Han C."/>
            <person name="Sozhamannan S."/>
            <person name="Rosenzweig C.N."/>
            <person name="Skowronski E.W."/>
        </authorList>
    </citation>
    <scope>NUCLEOTIDE SEQUENCE [LARGE SCALE GENOMIC DNA]</scope>
    <source>
        <strain evidence="2 3">1942</strain>
    </source>
</reference>
<dbReference type="RefSeq" id="WP_003326110.1">
    <property type="nucleotide sequence ID" value="NC_014639.1"/>
</dbReference>
<organism evidence="2 3">
    <name type="scientific">Bacillus atrophaeus (strain 1942)</name>
    <dbReference type="NCBI Taxonomy" id="720555"/>
    <lineage>
        <taxon>Bacteria</taxon>
        <taxon>Bacillati</taxon>
        <taxon>Bacillota</taxon>
        <taxon>Bacilli</taxon>
        <taxon>Bacillales</taxon>
        <taxon>Bacillaceae</taxon>
        <taxon>Bacillus</taxon>
    </lineage>
</organism>
<gene>
    <name evidence="2" type="ordered locus">BATR1942_18300</name>
</gene>
<feature type="region of interest" description="Disordered" evidence="1">
    <location>
        <begin position="17"/>
        <end position="44"/>
    </location>
</feature>
<evidence type="ECO:0000313" key="2">
    <source>
        <dbReference type="EMBL" id="ADP34577.1"/>
    </source>
</evidence>
<evidence type="ECO:0000256" key="1">
    <source>
        <dbReference type="SAM" id="MobiDB-lite"/>
    </source>
</evidence>
<evidence type="ECO:0000313" key="3">
    <source>
        <dbReference type="Proteomes" id="UP000006867"/>
    </source>
</evidence>
<name>A0ABM5M2W6_BACA1</name>
<proteinExistence type="predicted"/>
<accession>A0ABM5M2W6</accession>
<dbReference type="EMBL" id="CP002207">
    <property type="protein sequence ID" value="ADP34577.1"/>
    <property type="molecule type" value="Genomic_DNA"/>
</dbReference>
<sequence length="44" mass="4864">MSLRKEIRVDDIIEEKGRTGLSAGPKEEDVNNLDGDSSVEVSFK</sequence>
<dbReference type="Proteomes" id="UP000006867">
    <property type="component" value="Chromosome"/>
</dbReference>
<protein>
    <submittedName>
        <fullName evidence="2">Uncharacterized protein</fullName>
    </submittedName>
</protein>
<dbReference type="GeneID" id="92914974"/>
<keyword evidence="3" id="KW-1185">Reference proteome</keyword>